<reference evidence="3 4" key="1">
    <citation type="submission" date="2019-02" db="EMBL/GenBank/DDBJ databases">
        <title>Deep-cultivation of Planctomycetes and their phenomic and genomic characterization uncovers novel biology.</title>
        <authorList>
            <person name="Wiegand S."/>
            <person name="Jogler M."/>
            <person name="Boedeker C."/>
            <person name="Pinto D."/>
            <person name="Vollmers J."/>
            <person name="Rivas-Marin E."/>
            <person name="Kohn T."/>
            <person name="Peeters S.H."/>
            <person name="Heuer A."/>
            <person name="Rast P."/>
            <person name="Oberbeckmann S."/>
            <person name="Bunk B."/>
            <person name="Jeske O."/>
            <person name="Meyerdierks A."/>
            <person name="Storesund J.E."/>
            <person name="Kallscheuer N."/>
            <person name="Luecker S."/>
            <person name="Lage O.M."/>
            <person name="Pohl T."/>
            <person name="Merkel B.J."/>
            <person name="Hornburger P."/>
            <person name="Mueller R.-W."/>
            <person name="Bruemmer F."/>
            <person name="Labrenz M."/>
            <person name="Spormann A.M."/>
            <person name="Op den Camp H."/>
            <person name="Overmann J."/>
            <person name="Amann R."/>
            <person name="Jetten M.S.M."/>
            <person name="Mascher T."/>
            <person name="Medema M.H."/>
            <person name="Devos D.P."/>
            <person name="Kaster A.-K."/>
            <person name="Ovreas L."/>
            <person name="Rohde M."/>
            <person name="Galperin M.Y."/>
            <person name="Jogler C."/>
        </authorList>
    </citation>
    <scope>NUCLEOTIDE SEQUENCE [LARGE SCALE GENOMIC DNA]</scope>
    <source>
        <strain evidence="3 4">SV_7m_r</strain>
    </source>
</reference>
<dbReference type="InterPro" id="IPR008988">
    <property type="entry name" value="Transcriptional_repressor_C"/>
</dbReference>
<evidence type="ECO:0000256" key="1">
    <source>
        <dbReference type="ARBA" id="ARBA00023004"/>
    </source>
</evidence>
<proteinExistence type="predicted"/>
<dbReference type="Proteomes" id="UP000315003">
    <property type="component" value="Chromosome"/>
</dbReference>
<dbReference type="InterPro" id="IPR007167">
    <property type="entry name" value="Fe-transptr_FeoA-like"/>
</dbReference>
<evidence type="ECO:0000313" key="3">
    <source>
        <dbReference type="EMBL" id="QDT59641.1"/>
    </source>
</evidence>
<dbReference type="GO" id="GO:0046914">
    <property type="term" value="F:transition metal ion binding"/>
    <property type="evidence" value="ECO:0007669"/>
    <property type="project" value="InterPro"/>
</dbReference>
<sequence length="79" mass="8609">MTSFRPGTMQCLELHAEGLDAVRLKRLGICQGRLLELIGPGDPMILRIGTSQIGLSRRLASLVLVQPVEPNRQDAASQD</sequence>
<evidence type="ECO:0000259" key="2">
    <source>
        <dbReference type="Pfam" id="PF04023"/>
    </source>
</evidence>
<keyword evidence="4" id="KW-1185">Reference proteome</keyword>
<dbReference type="RefSeq" id="WP_419188357.1">
    <property type="nucleotide sequence ID" value="NZ_CP036272.1"/>
</dbReference>
<dbReference type="InterPro" id="IPR038157">
    <property type="entry name" value="FeoA_core_dom"/>
</dbReference>
<feature type="domain" description="Ferrous iron transporter FeoA-like" evidence="2">
    <location>
        <begin position="23"/>
        <end position="67"/>
    </location>
</feature>
<dbReference type="EMBL" id="CP036272">
    <property type="protein sequence ID" value="QDT59641.1"/>
    <property type="molecule type" value="Genomic_DNA"/>
</dbReference>
<keyword evidence="1" id="KW-0408">Iron</keyword>
<dbReference type="Pfam" id="PF04023">
    <property type="entry name" value="FeoA"/>
    <property type="match status" value="1"/>
</dbReference>
<dbReference type="Gene3D" id="2.30.30.90">
    <property type="match status" value="1"/>
</dbReference>
<gene>
    <name evidence="3" type="ORF">SV7mr_21500</name>
</gene>
<protein>
    <recommendedName>
        <fullName evidence="2">Ferrous iron transporter FeoA-like domain-containing protein</fullName>
    </recommendedName>
</protein>
<accession>A0A517SU37</accession>
<dbReference type="AlphaFoldDB" id="A0A517SU37"/>
<name>A0A517SU37_9BACT</name>
<organism evidence="3 4">
    <name type="scientific">Stieleria bergensis</name>
    <dbReference type="NCBI Taxonomy" id="2528025"/>
    <lineage>
        <taxon>Bacteria</taxon>
        <taxon>Pseudomonadati</taxon>
        <taxon>Planctomycetota</taxon>
        <taxon>Planctomycetia</taxon>
        <taxon>Pirellulales</taxon>
        <taxon>Pirellulaceae</taxon>
        <taxon>Stieleria</taxon>
    </lineage>
</organism>
<evidence type="ECO:0000313" key="4">
    <source>
        <dbReference type="Proteomes" id="UP000315003"/>
    </source>
</evidence>
<dbReference type="SUPFAM" id="SSF50037">
    <property type="entry name" value="C-terminal domain of transcriptional repressors"/>
    <property type="match status" value="1"/>
</dbReference>